<organism evidence="1">
    <name type="scientific">Anguilla anguilla</name>
    <name type="common">European freshwater eel</name>
    <name type="synonym">Muraena anguilla</name>
    <dbReference type="NCBI Taxonomy" id="7936"/>
    <lineage>
        <taxon>Eukaryota</taxon>
        <taxon>Metazoa</taxon>
        <taxon>Chordata</taxon>
        <taxon>Craniata</taxon>
        <taxon>Vertebrata</taxon>
        <taxon>Euteleostomi</taxon>
        <taxon>Actinopterygii</taxon>
        <taxon>Neopterygii</taxon>
        <taxon>Teleostei</taxon>
        <taxon>Anguilliformes</taxon>
        <taxon>Anguillidae</taxon>
        <taxon>Anguilla</taxon>
    </lineage>
</organism>
<reference evidence="1" key="2">
    <citation type="journal article" date="2015" name="Fish Shellfish Immunol.">
        <title>Early steps in the European eel (Anguilla anguilla)-Vibrio vulnificus interaction in the gills: Role of the RtxA13 toxin.</title>
        <authorList>
            <person name="Callol A."/>
            <person name="Pajuelo D."/>
            <person name="Ebbesson L."/>
            <person name="Teles M."/>
            <person name="MacKenzie S."/>
            <person name="Amaro C."/>
        </authorList>
    </citation>
    <scope>NUCLEOTIDE SEQUENCE</scope>
</reference>
<dbReference type="EMBL" id="GBXM01073801">
    <property type="protein sequence ID" value="JAH34776.1"/>
    <property type="molecule type" value="Transcribed_RNA"/>
</dbReference>
<sequence length="53" mass="5983">MKKNTADSPSHLASPQNLALNLQNNMGLGYAWGLWSGLKCNRVKLKEQWDIQL</sequence>
<reference evidence="1" key="1">
    <citation type="submission" date="2014-11" db="EMBL/GenBank/DDBJ databases">
        <authorList>
            <person name="Amaro Gonzalez C."/>
        </authorList>
    </citation>
    <scope>NUCLEOTIDE SEQUENCE</scope>
</reference>
<protein>
    <submittedName>
        <fullName evidence="1">Uncharacterized protein</fullName>
    </submittedName>
</protein>
<accession>A0A0E9S0H7</accession>
<evidence type="ECO:0000313" key="1">
    <source>
        <dbReference type="EMBL" id="JAH34776.1"/>
    </source>
</evidence>
<name>A0A0E9S0H7_ANGAN</name>
<dbReference type="AlphaFoldDB" id="A0A0E9S0H7"/>
<proteinExistence type="predicted"/>